<feature type="binding site" evidence="2">
    <location>
        <position position="103"/>
    </location>
    <ligand>
        <name>Mn(2+)</name>
        <dbReference type="ChEBI" id="CHEBI:29035"/>
        <label>2</label>
    </ligand>
</feature>
<dbReference type="SUPFAM" id="SSF53187">
    <property type="entry name" value="Zn-dependent exopeptidases"/>
    <property type="match status" value="1"/>
</dbReference>
<evidence type="ECO:0000256" key="2">
    <source>
        <dbReference type="PIRSR" id="PIRSR005962-1"/>
    </source>
</evidence>
<keyword evidence="5" id="KW-1185">Reference proteome</keyword>
<dbReference type="NCBIfam" id="TIGR01891">
    <property type="entry name" value="amidohydrolases"/>
    <property type="match status" value="1"/>
</dbReference>
<dbReference type="InterPro" id="IPR036264">
    <property type="entry name" value="Bact_exopeptidase_dim_dom"/>
</dbReference>
<reference evidence="4 5" key="1">
    <citation type="submission" date="2019-07" db="EMBL/GenBank/DDBJ databases">
        <title>Genome sequencing for Ferrovibrio sp. K5.</title>
        <authorList>
            <person name="Park S.-J."/>
        </authorList>
    </citation>
    <scope>NUCLEOTIDE SEQUENCE [LARGE SCALE GENOMIC DNA]</scope>
    <source>
        <strain evidence="4 5">K5</strain>
    </source>
</reference>
<keyword evidence="1 4" id="KW-0378">Hydrolase</keyword>
<keyword evidence="2" id="KW-0464">Manganese</keyword>
<feature type="binding site" evidence="2">
    <location>
        <position position="360"/>
    </location>
    <ligand>
        <name>Mn(2+)</name>
        <dbReference type="ChEBI" id="CHEBI:29035"/>
        <label>2</label>
    </ligand>
</feature>
<dbReference type="AlphaFoldDB" id="A0A516H3I4"/>
<organism evidence="4 5">
    <name type="scientific">Ferrovibrio terrae</name>
    <dbReference type="NCBI Taxonomy" id="2594003"/>
    <lineage>
        <taxon>Bacteria</taxon>
        <taxon>Pseudomonadati</taxon>
        <taxon>Pseudomonadota</taxon>
        <taxon>Alphaproteobacteria</taxon>
        <taxon>Rhodospirillales</taxon>
        <taxon>Rhodospirillaceae</taxon>
        <taxon>Ferrovibrio</taxon>
    </lineage>
</organism>
<proteinExistence type="predicted"/>
<evidence type="ECO:0000259" key="3">
    <source>
        <dbReference type="Pfam" id="PF07687"/>
    </source>
</evidence>
<dbReference type="Gene3D" id="3.40.630.10">
    <property type="entry name" value="Zn peptidases"/>
    <property type="match status" value="1"/>
</dbReference>
<dbReference type="OrthoDB" id="9777385at2"/>
<dbReference type="Pfam" id="PF01546">
    <property type="entry name" value="Peptidase_M20"/>
    <property type="match status" value="1"/>
</dbReference>
<name>A0A516H3I4_9PROT</name>
<gene>
    <name evidence="4" type="ORF">FNB15_14085</name>
</gene>
<dbReference type="InterPro" id="IPR011650">
    <property type="entry name" value="Peptidase_M20_dimer"/>
</dbReference>
<dbReference type="GO" id="GO:0046872">
    <property type="term" value="F:metal ion binding"/>
    <property type="evidence" value="ECO:0007669"/>
    <property type="project" value="UniProtKB-KW"/>
</dbReference>
<comment type="cofactor">
    <cofactor evidence="2">
        <name>Mn(2+)</name>
        <dbReference type="ChEBI" id="CHEBI:29035"/>
    </cofactor>
    <text evidence="2">The Mn(2+) ion enhances activity.</text>
</comment>
<dbReference type="InterPro" id="IPR017439">
    <property type="entry name" value="Amidohydrolase"/>
</dbReference>
<dbReference type="InterPro" id="IPR002933">
    <property type="entry name" value="Peptidase_M20"/>
</dbReference>
<dbReference type="Gene3D" id="3.30.70.360">
    <property type="match status" value="1"/>
</dbReference>
<dbReference type="PIRSF" id="PIRSF005962">
    <property type="entry name" value="Pept_M20D_amidohydro"/>
    <property type="match status" value="1"/>
</dbReference>
<feature type="binding site" evidence="2">
    <location>
        <position position="101"/>
    </location>
    <ligand>
        <name>Mn(2+)</name>
        <dbReference type="ChEBI" id="CHEBI:29035"/>
        <label>2</label>
    </ligand>
</feature>
<dbReference type="CDD" id="cd05666">
    <property type="entry name" value="M20_Acy1-like"/>
    <property type="match status" value="1"/>
</dbReference>
<dbReference type="GO" id="GO:0050118">
    <property type="term" value="F:N-acetyldiaminopimelate deacetylase activity"/>
    <property type="evidence" value="ECO:0007669"/>
    <property type="project" value="UniProtKB-ARBA"/>
</dbReference>
<protein>
    <submittedName>
        <fullName evidence="4">Amidohydrolase</fullName>
    </submittedName>
</protein>
<dbReference type="PANTHER" id="PTHR11014:SF63">
    <property type="entry name" value="METALLOPEPTIDASE, PUTATIVE (AFU_ORTHOLOGUE AFUA_6G09600)-RELATED"/>
    <property type="match status" value="1"/>
</dbReference>
<sequence>MKLIPEIVANKSLLTEWRHDLHMHPETAFEEHRTSEFVAKTLESFGMPVHRGLAKTGVVGTLKAGKGNRAIGLRADMDALDLIEMNEFGHKSKHEGKMHGCGHDGHTIMLLGAAQYLAKSKNFDGTVHFIFQPAEENVAGGKVMVDEGLFTKFPCESVFGMHNMPGIDVGKFAVRTGPMMASADMFWIKIKGVGAHGAYPHRGVDPVVIAAEMVLALQNIVARNVDPLQCAVVSCCQIQGGHTTNVIPEEVMIAGTTRAFLPEVQDLIEARMNQIVTGIAASHGATAKLDYQRRYPPTINTADETEMAAAAAAAVVGGTNVLRNVNPSMGAEDFAWMLREKPGSYVWIGNGAGEESCMVHNPRYDFNDDVLPIGASYWSRLVEQTLPAG</sequence>
<evidence type="ECO:0000313" key="5">
    <source>
        <dbReference type="Proteomes" id="UP000317496"/>
    </source>
</evidence>
<dbReference type="KEGG" id="fer:FNB15_14085"/>
<dbReference type="PANTHER" id="PTHR11014">
    <property type="entry name" value="PEPTIDASE M20 FAMILY MEMBER"/>
    <property type="match status" value="1"/>
</dbReference>
<feature type="domain" description="Peptidase M20 dimerisation" evidence="3">
    <location>
        <begin position="185"/>
        <end position="264"/>
    </location>
</feature>
<dbReference type="GO" id="GO:0019877">
    <property type="term" value="P:diaminopimelate biosynthetic process"/>
    <property type="evidence" value="ECO:0007669"/>
    <property type="project" value="UniProtKB-ARBA"/>
</dbReference>
<dbReference type="FunFam" id="3.30.70.360:FF:000001">
    <property type="entry name" value="N-acetyldiaminopimelate deacetylase"/>
    <property type="match status" value="1"/>
</dbReference>
<dbReference type="SUPFAM" id="SSF55031">
    <property type="entry name" value="Bacterial exopeptidase dimerisation domain"/>
    <property type="match status" value="1"/>
</dbReference>
<accession>A0A516H3I4</accession>
<evidence type="ECO:0000313" key="4">
    <source>
        <dbReference type="EMBL" id="QDO98331.1"/>
    </source>
</evidence>
<feature type="binding site" evidence="2">
    <location>
        <position position="162"/>
    </location>
    <ligand>
        <name>Mn(2+)</name>
        <dbReference type="ChEBI" id="CHEBI:29035"/>
        <label>2</label>
    </ligand>
</feature>
<dbReference type="RefSeq" id="WP_144069312.1">
    <property type="nucleotide sequence ID" value="NZ_CP041636.1"/>
</dbReference>
<evidence type="ECO:0000256" key="1">
    <source>
        <dbReference type="ARBA" id="ARBA00022801"/>
    </source>
</evidence>
<dbReference type="Proteomes" id="UP000317496">
    <property type="component" value="Chromosome"/>
</dbReference>
<feature type="binding site" evidence="2">
    <location>
        <position position="136"/>
    </location>
    <ligand>
        <name>Mn(2+)</name>
        <dbReference type="ChEBI" id="CHEBI:29035"/>
        <label>2</label>
    </ligand>
</feature>
<keyword evidence="2" id="KW-0479">Metal-binding</keyword>
<dbReference type="EMBL" id="CP041636">
    <property type="protein sequence ID" value="QDO98331.1"/>
    <property type="molecule type" value="Genomic_DNA"/>
</dbReference>
<dbReference type="Pfam" id="PF07687">
    <property type="entry name" value="M20_dimer"/>
    <property type="match status" value="1"/>
</dbReference>